<organism evidence="1 2">
    <name type="scientific">Pocillopora damicornis</name>
    <name type="common">Cauliflower coral</name>
    <name type="synonym">Millepora damicornis</name>
    <dbReference type="NCBI Taxonomy" id="46731"/>
    <lineage>
        <taxon>Eukaryota</taxon>
        <taxon>Metazoa</taxon>
        <taxon>Cnidaria</taxon>
        <taxon>Anthozoa</taxon>
        <taxon>Hexacorallia</taxon>
        <taxon>Scleractinia</taxon>
        <taxon>Astrocoeniina</taxon>
        <taxon>Pocilloporidae</taxon>
        <taxon>Pocillopora</taxon>
    </lineage>
</organism>
<reference evidence="1 2" key="1">
    <citation type="journal article" date="2018" name="Sci. Rep.">
        <title>Comparative analysis of the Pocillopora damicornis genome highlights role of immune system in coral evolution.</title>
        <authorList>
            <person name="Cunning R."/>
            <person name="Bay R.A."/>
            <person name="Gillette P."/>
            <person name="Baker A.C."/>
            <person name="Traylor-Knowles N."/>
        </authorList>
    </citation>
    <scope>NUCLEOTIDE SEQUENCE [LARGE SCALE GENOMIC DNA]</scope>
    <source>
        <strain evidence="1">RSMAS</strain>
        <tissue evidence="1">Whole animal</tissue>
    </source>
</reference>
<sequence>MEFHTAVDKLHPEKASGEDQACYKRGSIEVVAQHTCPDALISCSIGAANTVLKERMSQLIRRNVSMQSSHVNNATRIPPWPTRNFILKRLAQGEKSIAL</sequence>
<name>A0A3M6V1R0_POCDA</name>
<gene>
    <name evidence="1" type="ORF">pdam_00023028</name>
</gene>
<dbReference type="Proteomes" id="UP000275408">
    <property type="component" value="Unassembled WGS sequence"/>
</dbReference>
<evidence type="ECO:0000313" key="2">
    <source>
        <dbReference type="Proteomes" id="UP000275408"/>
    </source>
</evidence>
<evidence type="ECO:0000313" key="1">
    <source>
        <dbReference type="EMBL" id="RMX59865.1"/>
    </source>
</evidence>
<dbReference type="AlphaFoldDB" id="A0A3M6V1R0"/>
<protein>
    <submittedName>
        <fullName evidence="1">Uncharacterized protein</fullName>
    </submittedName>
</protein>
<comment type="caution">
    <text evidence="1">The sequence shown here is derived from an EMBL/GenBank/DDBJ whole genome shotgun (WGS) entry which is preliminary data.</text>
</comment>
<keyword evidence="2" id="KW-1185">Reference proteome</keyword>
<accession>A0A3M6V1R0</accession>
<dbReference type="EMBL" id="RCHS01000264">
    <property type="protein sequence ID" value="RMX59865.1"/>
    <property type="molecule type" value="Genomic_DNA"/>
</dbReference>
<proteinExistence type="predicted"/>